<dbReference type="AlphaFoldDB" id="A0A9Q1CNW5"/>
<keyword evidence="2" id="KW-1185">Reference proteome</keyword>
<name>A0A9Q1CNW5_HOLLE</name>
<dbReference type="EMBL" id="JAIZAY010000001">
    <property type="protein sequence ID" value="KAJ8048678.1"/>
    <property type="molecule type" value="Genomic_DNA"/>
</dbReference>
<gene>
    <name evidence="1" type="ORF">HOLleu_01085</name>
</gene>
<sequence>MDTLENVLQSPHAPSPYPKAIRVLIADTNLQDDVLTVGITDGMEVAKVICYEKNFHAKLAKNKTVLLRNFQKGRSCLIINRSSVVLPATPLQNITETIIAQASCVVNPPPPQAVALKDVKAPKPGVQSPLITVTGEVVQVRFFKLKNARLAYYTTKYSLYF</sequence>
<dbReference type="OrthoDB" id="6121668at2759"/>
<comment type="caution">
    <text evidence="1">The sequence shown here is derived from an EMBL/GenBank/DDBJ whole genome shotgun (WGS) entry which is preliminary data.</text>
</comment>
<protein>
    <submittedName>
        <fullName evidence="1">Uncharacterized protein</fullName>
    </submittedName>
</protein>
<reference evidence="1" key="1">
    <citation type="submission" date="2021-10" db="EMBL/GenBank/DDBJ databases">
        <title>Tropical sea cucumber genome reveals ecological adaptation and Cuvierian tubules defense mechanism.</title>
        <authorList>
            <person name="Chen T."/>
        </authorList>
    </citation>
    <scope>NUCLEOTIDE SEQUENCE</scope>
    <source>
        <strain evidence="1">Nanhai2018</strain>
        <tissue evidence="1">Muscle</tissue>
    </source>
</reference>
<proteinExistence type="predicted"/>
<organism evidence="1 2">
    <name type="scientific">Holothuria leucospilota</name>
    <name type="common">Black long sea cucumber</name>
    <name type="synonym">Mertensiothuria leucospilota</name>
    <dbReference type="NCBI Taxonomy" id="206669"/>
    <lineage>
        <taxon>Eukaryota</taxon>
        <taxon>Metazoa</taxon>
        <taxon>Echinodermata</taxon>
        <taxon>Eleutherozoa</taxon>
        <taxon>Echinozoa</taxon>
        <taxon>Holothuroidea</taxon>
        <taxon>Aspidochirotacea</taxon>
        <taxon>Aspidochirotida</taxon>
        <taxon>Holothuriidae</taxon>
        <taxon>Holothuria</taxon>
    </lineage>
</organism>
<accession>A0A9Q1CNW5</accession>
<dbReference type="Proteomes" id="UP001152320">
    <property type="component" value="Chromosome 1"/>
</dbReference>
<evidence type="ECO:0000313" key="1">
    <source>
        <dbReference type="EMBL" id="KAJ8048678.1"/>
    </source>
</evidence>
<evidence type="ECO:0000313" key="2">
    <source>
        <dbReference type="Proteomes" id="UP001152320"/>
    </source>
</evidence>